<gene>
    <name evidence="1" type="ORF">ABIQ69_11515</name>
</gene>
<evidence type="ECO:0008006" key="2">
    <source>
        <dbReference type="Google" id="ProtNLM"/>
    </source>
</evidence>
<dbReference type="EMBL" id="CP158374">
    <property type="protein sequence ID" value="XBX81236.1"/>
    <property type="molecule type" value="Genomic_DNA"/>
</dbReference>
<dbReference type="AlphaFoldDB" id="A0AAU7W4Y6"/>
<protein>
    <recommendedName>
        <fullName evidence="2">Head-to-tail stopper</fullName>
    </recommendedName>
</protein>
<evidence type="ECO:0000313" key="1">
    <source>
        <dbReference type="EMBL" id="XBX81236.1"/>
    </source>
</evidence>
<sequence length="113" mass="12110">MSDLDDFFVHTVTVEAFQDTNGYGEPQYAAPAVVACFTEAKRRLVRSSTGEEVVSETTLYTDASHETKFPPGSRVTVGADVATVITAGAFTSGDLDLPDHLVVNLDRGASRNQ</sequence>
<dbReference type="RefSeq" id="WP_350347258.1">
    <property type="nucleotide sequence ID" value="NZ_CP158374.1"/>
</dbReference>
<proteinExistence type="predicted"/>
<name>A0AAU7W4Y6_9MICO</name>
<accession>A0AAU7W4Y6</accession>
<reference evidence="1" key="1">
    <citation type="submission" date="2024-05" db="EMBL/GenBank/DDBJ databases">
        <authorList>
            <person name="Yu L."/>
        </authorList>
    </citation>
    <scope>NUCLEOTIDE SEQUENCE</scope>
    <source>
        <strain evidence="1">G08B096</strain>
    </source>
</reference>
<organism evidence="1">
    <name type="scientific">Agromyces sp. G08B096</name>
    <dbReference type="NCBI Taxonomy" id="3156399"/>
    <lineage>
        <taxon>Bacteria</taxon>
        <taxon>Bacillati</taxon>
        <taxon>Actinomycetota</taxon>
        <taxon>Actinomycetes</taxon>
        <taxon>Micrococcales</taxon>
        <taxon>Microbacteriaceae</taxon>
        <taxon>Agromyces</taxon>
    </lineage>
</organism>